<comment type="similarity">
    <text evidence="1">Belongs to the Rv1128c/1148c/1588c/1702c/1945/3466 family.</text>
</comment>
<comment type="caution">
    <text evidence="4">The sequence shown here is derived from an EMBL/GenBank/DDBJ whole genome shotgun (WGS) entry which is preliminary data.</text>
</comment>
<evidence type="ECO:0000256" key="1">
    <source>
        <dbReference type="ARBA" id="ARBA00023450"/>
    </source>
</evidence>
<dbReference type="Pfam" id="PF02720">
    <property type="entry name" value="DUF222"/>
    <property type="match status" value="1"/>
</dbReference>
<name>A0ABR8UWJ2_9MICC</name>
<dbReference type="Proteomes" id="UP000609874">
    <property type="component" value="Unassembled WGS sequence"/>
</dbReference>
<keyword evidence="5" id="KW-1185">Reference proteome</keyword>
<reference evidence="4 5" key="1">
    <citation type="submission" date="2020-08" db="EMBL/GenBank/DDBJ databases">
        <title>A Genomic Blueprint of the Chicken Gut Microbiome.</title>
        <authorList>
            <person name="Gilroy R."/>
            <person name="Ravi A."/>
            <person name="Getino M."/>
            <person name="Pursley I."/>
            <person name="Horton D.L."/>
            <person name="Alikhan N.-F."/>
            <person name="Baker D."/>
            <person name="Gharbi K."/>
            <person name="Hall N."/>
            <person name="Watson M."/>
            <person name="Adriaenssens E.M."/>
            <person name="Foster-Nyarko E."/>
            <person name="Jarju S."/>
            <person name="Secka A."/>
            <person name="Antonio M."/>
            <person name="Oren A."/>
            <person name="Chaudhuri R."/>
            <person name="La Ragione R.M."/>
            <person name="Hildebrand F."/>
            <person name="Pallen M.J."/>
        </authorList>
    </citation>
    <scope>NUCLEOTIDE SEQUENCE [LARGE SCALE GENOMIC DNA]</scope>
    <source>
        <strain evidence="4 5">Sa2CUA1</strain>
    </source>
</reference>
<dbReference type="RefSeq" id="WP_191809206.1">
    <property type="nucleotide sequence ID" value="NZ_JACSQD010000010.1"/>
</dbReference>
<dbReference type="EMBL" id="JACSQD010000010">
    <property type="protein sequence ID" value="MBD7996926.1"/>
    <property type="molecule type" value="Genomic_DNA"/>
</dbReference>
<gene>
    <name evidence="4" type="ORF">H9639_16660</name>
</gene>
<dbReference type="Gene3D" id="1.10.30.50">
    <property type="match status" value="1"/>
</dbReference>
<feature type="region of interest" description="Disordered" evidence="2">
    <location>
        <begin position="281"/>
        <end position="318"/>
    </location>
</feature>
<organism evidence="4 5">
    <name type="scientific">Arthrobacter gallicola</name>
    <dbReference type="NCBI Taxonomy" id="2762225"/>
    <lineage>
        <taxon>Bacteria</taxon>
        <taxon>Bacillati</taxon>
        <taxon>Actinomycetota</taxon>
        <taxon>Actinomycetes</taxon>
        <taxon>Micrococcales</taxon>
        <taxon>Micrococcaceae</taxon>
        <taxon>Arthrobacter</taxon>
    </lineage>
</organism>
<feature type="domain" description="HNH nuclease" evidence="3">
    <location>
        <begin position="411"/>
        <end position="463"/>
    </location>
</feature>
<dbReference type="Pfam" id="PF01844">
    <property type="entry name" value="HNH"/>
    <property type="match status" value="1"/>
</dbReference>
<feature type="region of interest" description="Disordered" evidence="2">
    <location>
        <begin position="503"/>
        <end position="530"/>
    </location>
</feature>
<accession>A0ABR8UWJ2</accession>
<evidence type="ECO:0000256" key="2">
    <source>
        <dbReference type="SAM" id="MobiDB-lite"/>
    </source>
</evidence>
<dbReference type="CDD" id="cd00085">
    <property type="entry name" value="HNHc"/>
    <property type="match status" value="1"/>
</dbReference>
<evidence type="ECO:0000313" key="5">
    <source>
        <dbReference type="Proteomes" id="UP000609874"/>
    </source>
</evidence>
<dbReference type="InterPro" id="IPR002711">
    <property type="entry name" value="HNH"/>
</dbReference>
<proteinExistence type="inferred from homology"/>
<sequence>MERTRSSRGEQLFEPSEQADSSAVPLAFLEAFTAPGASEQGAGFSGSVKVAELGVLDAGESALVLEQLAVLGAWVQAQQARVVHRLQELIEREVEETFKRPDEMLAMSLTAAETGAALNLPHMSAMRLVNVSDNLCTRYPATLAHLSRGRISYRQAEVLLDETESVPAAEQPQFERELLDVAEGRTCAQFIRTARRLRERRWPGSIQERHRSAVDKRGVSLDPRADGMAELTAFIAAEKGQAIFTALTAAARGRRRDGDSRTMDQLRADIFSLLILTPGRPLTSGGGGGPAQPDGASLLSAGDGPLCPGDSGASTQPDRICAGAEASFPRSVDDSTPDGTEGINPEIMVLIPADTLFGGNNQPAELNGYGPISAEAARRLARQALYWTGLVQDPATGAILAVGRRRKVPAGLKRWLQARDGTCRFPGCSVSAARTEIDHTIPWSQGGPTEHGNLANLCPKHHRYKSLGFWSAHQPVPGVLQWQSTFGRQYRVEPQLDYAREKEREAAGTWGGTLTAEDGVCAGAEVPGPD</sequence>
<dbReference type="SMART" id="SM00507">
    <property type="entry name" value="HNHc"/>
    <property type="match status" value="1"/>
</dbReference>
<evidence type="ECO:0000259" key="3">
    <source>
        <dbReference type="SMART" id="SM00507"/>
    </source>
</evidence>
<dbReference type="InterPro" id="IPR003615">
    <property type="entry name" value="HNH_nuc"/>
</dbReference>
<dbReference type="InterPro" id="IPR003870">
    <property type="entry name" value="DUF222"/>
</dbReference>
<protein>
    <submittedName>
        <fullName evidence="4">DUF222 domain-containing protein</fullName>
    </submittedName>
</protein>
<evidence type="ECO:0000313" key="4">
    <source>
        <dbReference type="EMBL" id="MBD7996926.1"/>
    </source>
</evidence>